<evidence type="ECO:0000256" key="1">
    <source>
        <dbReference type="SAM" id="MobiDB-lite"/>
    </source>
</evidence>
<dbReference type="EMBL" id="ATMH01012764">
    <property type="protein sequence ID" value="EPY14957.1"/>
    <property type="molecule type" value="Genomic_DNA"/>
</dbReference>
<gene>
    <name evidence="2" type="ORF">STCU_12408</name>
</gene>
<dbReference type="OrthoDB" id="10609405at2759"/>
<reference evidence="2 3" key="1">
    <citation type="journal article" date="2013" name="PLoS ONE">
        <title>Predicting the Proteins of Angomonas deanei, Strigomonas culicis and Their Respective Endosymbionts Reveals New Aspects of the Trypanosomatidae Family.</title>
        <authorList>
            <person name="Motta M.C."/>
            <person name="Martins A.C."/>
            <person name="de Souza S.S."/>
            <person name="Catta-Preta C.M."/>
            <person name="Silva R."/>
            <person name="Klein C.C."/>
            <person name="de Almeida L.G."/>
            <person name="de Lima Cunha O."/>
            <person name="Ciapina L.P."/>
            <person name="Brocchi M."/>
            <person name="Colabardini A.C."/>
            <person name="de Araujo Lima B."/>
            <person name="Machado C.R."/>
            <person name="de Almeida Soares C.M."/>
            <person name="Probst C.M."/>
            <person name="de Menezes C.B."/>
            <person name="Thompson C.E."/>
            <person name="Bartholomeu D.C."/>
            <person name="Gradia D.F."/>
            <person name="Pavoni D.P."/>
            <person name="Grisard E.C."/>
            <person name="Fantinatti-Garboggini F."/>
            <person name="Marchini F.K."/>
            <person name="Rodrigues-Luiz G.F."/>
            <person name="Wagner G."/>
            <person name="Goldman G.H."/>
            <person name="Fietto J.L."/>
            <person name="Elias M.C."/>
            <person name="Goldman M.H."/>
            <person name="Sagot M.F."/>
            <person name="Pereira M."/>
            <person name="Stoco P.H."/>
            <person name="de Mendonca-Neto R.P."/>
            <person name="Teixeira S.M."/>
            <person name="Maciel T.E."/>
            <person name="de Oliveira Mendes T.A."/>
            <person name="Urmenyi T.P."/>
            <person name="de Souza W."/>
            <person name="Schenkman S."/>
            <person name="de Vasconcelos A.T."/>
        </authorList>
    </citation>
    <scope>NUCLEOTIDE SEQUENCE [LARGE SCALE GENOMIC DNA]</scope>
</reference>
<sequence>MYSCVCVCVCACVRPHRRWHEVKKILLPIPILATTRKPLSRSLVVDGAVRVQGATPVARGRGDLAAQHARGLVGPVGVEQDTPRDADGVHAALFQHQLRLQRLCDHADADGGQPGTLAHRAREAHLVPGPDLDLLLVDEAAGADVHRGAAQRLQLVAQRHRPRHVPAVRHPVRRRHAHPQRLRRRQRRAARLEDLQREPLALLVAAAVRVRALVGQGREKLMHQVPVGEVQLHAGEAQRVRAPRGRLKVPHNLLHLRGRQRARRQMLRPVRDGGGPDRLPAALRRRHPPGFAALLRGRRVRGALAARVVDLHRQRHVRRVAAHSGEDLSVRRRARVVPQPDAVGCDAPLRHHAGRLQDDEPGARRGEATDMHGVKGPPSCRPCTCTCTWAAPRCGWAALVSPATTG</sequence>
<feature type="region of interest" description="Disordered" evidence="1">
    <location>
        <begin position="341"/>
        <end position="375"/>
    </location>
</feature>
<evidence type="ECO:0000313" key="2">
    <source>
        <dbReference type="EMBL" id="EPY14957.1"/>
    </source>
</evidence>
<comment type="caution">
    <text evidence="2">The sequence shown here is derived from an EMBL/GenBank/DDBJ whole genome shotgun (WGS) entry which is preliminary data.</text>
</comment>
<feature type="compositionally biased region" description="Basic and acidic residues" evidence="1">
    <location>
        <begin position="355"/>
        <end position="373"/>
    </location>
</feature>
<dbReference type="AntiFam" id="ANF00205">
    <property type="entry name" value="Shadow ORF (opposite nemA)"/>
</dbReference>
<organism evidence="2 3">
    <name type="scientific">Strigomonas culicis</name>
    <dbReference type="NCBI Taxonomy" id="28005"/>
    <lineage>
        <taxon>Eukaryota</taxon>
        <taxon>Discoba</taxon>
        <taxon>Euglenozoa</taxon>
        <taxon>Kinetoplastea</taxon>
        <taxon>Metakinetoplastina</taxon>
        <taxon>Trypanosomatida</taxon>
        <taxon>Trypanosomatidae</taxon>
        <taxon>Strigomonadinae</taxon>
        <taxon>Strigomonas</taxon>
    </lineage>
</organism>
<protein>
    <submittedName>
        <fullName evidence="2">NADH:flavin oxidoreductase/NADH oxidase</fullName>
    </submittedName>
</protein>
<proteinExistence type="predicted"/>
<dbReference type="Proteomes" id="UP000015354">
    <property type="component" value="Unassembled WGS sequence"/>
</dbReference>
<keyword evidence="3" id="KW-1185">Reference proteome</keyword>
<dbReference type="AlphaFoldDB" id="S9TAB8"/>
<name>S9TAB8_9TRYP</name>
<evidence type="ECO:0000313" key="3">
    <source>
        <dbReference type="Proteomes" id="UP000015354"/>
    </source>
</evidence>
<accession>S9TAB8</accession>